<reference evidence="1" key="1">
    <citation type="submission" date="2023-10" db="EMBL/GenBank/DDBJ databases">
        <authorList>
            <person name="Rodriguez Cubillos JULIANA M."/>
            <person name="De Vega J."/>
        </authorList>
    </citation>
    <scope>NUCLEOTIDE SEQUENCE</scope>
</reference>
<evidence type="ECO:0000313" key="2">
    <source>
        <dbReference type="Proteomes" id="UP001177021"/>
    </source>
</evidence>
<accession>A0ACB0KCC9</accession>
<dbReference type="EMBL" id="CASHSV030000206">
    <property type="protein sequence ID" value="CAJ2654866.1"/>
    <property type="molecule type" value="Genomic_DNA"/>
</dbReference>
<comment type="caution">
    <text evidence="1">The sequence shown here is derived from an EMBL/GenBank/DDBJ whole genome shotgun (WGS) entry which is preliminary data.</text>
</comment>
<evidence type="ECO:0000313" key="1">
    <source>
        <dbReference type="EMBL" id="CAJ2654866.1"/>
    </source>
</evidence>
<dbReference type="Proteomes" id="UP001177021">
    <property type="component" value="Unassembled WGS sequence"/>
</dbReference>
<gene>
    <name evidence="1" type="ORF">MILVUS5_LOCUS21915</name>
</gene>
<keyword evidence="2" id="KW-1185">Reference proteome</keyword>
<name>A0ACB0KCC9_TRIPR</name>
<organism evidence="1 2">
    <name type="scientific">Trifolium pratense</name>
    <name type="common">Red clover</name>
    <dbReference type="NCBI Taxonomy" id="57577"/>
    <lineage>
        <taxon>Eukaryota</taxon>
        <taxon>Viridiplantae</taxon>
        <taxon>Streptophyta</taxon>
        <taxon>Embryophyta</taxon>
        <taxon>Tracheophyta</taxon>
        <taxon>Spermatophyta</taxon>
        <taxon>Magnoliopsida</taxon>
        <taxon>eudicotyledons</taxon>
        <taxon>Gunneridae</taxon>
        <taxon>Pentapetalae</taxon>
        <taxon>rosids</taxon>
        <taxon>fabids</taxon>
        <taxon>Fabales</taxon>
        <taxon>Fabaceae</taxon>
        <taxon>Papilionoideae</taxon>
        <taxon>50 kb inversion clade</taxon>
        <taxon>NPAAA clade</taxon>
        <taxon>Hologalegina</taxon>
        <taxon>IRL clade</taxon>
        <taxon>Trifolieae</taxon>
        <taxon>Trifolium</taxon>
    </lineage>
</organism>
<protein>
    <submittedName>
        <fullName evidence="1">Uncharacterized protein</fullName>
    </submittedName>
</protein>
<sequence length="195" mass="21225">MWCSPLLYLTNSKEGDGKEEDVTIGDDIDFMLEHVKKSVPEKDAAHDATASAAQENLENIVVPQSPDNVIIPDKGKYSDSNTAVISQSDESLNTLSVHDESAKKDNNADSNAIDVDNLTLTERTPAPSTRRLRCNAANQPDAGLRCCSIIVQHTEALFSCRIFISNLSEDLLQLYIQARASGQNEPCSASFIEVG</sequence>
<proteinExistence type="predicted"/>